<reference evidence="2" key="1">
    <citation type="journal article" date="2020" name="G3 (Bethesda)">
        <title>High-Quality Assemblies for Three Invasive Social Wasps from the &lt;i&gt;Vespula&lt;/i&gt; Genus.</title>
        <authorList>
            <person name="Harrop T.W.R."/>
            <person name="Guhlin J."/>
            <person name="McLaughlin G.M."/>
            <person name="Permina E."/>
            <person name="Stockwell P."/>
            <person name="Gilligan J."/>
            <person name="Le Lec M.F."/>
            <person name="Gruber M.A.M."/>
            <person name="Quinn O."/>
            <person name="Lovegrove M."/>
            <person name="Duncan E.J."/>
            <person name="Remnant E.J."/>
            <person name="Van Eeckhoven J."/>
            <person name="Graham B."/>
            <person name="Knapp R.A."/>
            <person name="Langford K.W."/>
            <person name="Kronenberg Z."/>
            <person name="Press M.O."/>
            <person name="Eacker S.M."/>
            <person name="Wilson-Rankin E.E."/>
            <person name="Purcell J."/>
            <person name="Lester P.J."/>
            <person name="Dearden P.K."/>
        </authorList>
    </citation>
    <scope>NUCLEOTIDE SEQUENCE</scope>
    <source>
        <strain evidence="2">Linc-1</strain>
    </source>
</reference>
<dbReference type="AlphaFoldDB" id="A0A834NB43"/>
<evidence type="ECO:0000256" key="1">
    <source>
        <dbReference type="SAM" id="MobiDB-lite"/>
    </source>
</evidence>
<keyword evidence="3" id="KW-1185">Reference proteome</keyword>
<dbReference type="EMBL" id="JACSDZ010000005">
    <property type="protein sequence ID" value="KAF7403470.1"/>
    <property type="molecule type" value="Genomic_DNA"/>
</dbReference>
<accession>A0A834NB43</accession>
<feature type="region of interest" description="Disordered" evidence="1">
    <location>
        <begin position="90"/>
        <end position="114"/>
    </location>
</feature>
<sequence>MGTRIGSRTYSRRATYGFGGIGKPETGEEQQLKQEIRNLEECLKREKGWKISRRNTDELARSKVIYTSALRFNGATGGCLRACLWGRRMVHPRPSHGPGNAGSSSNQGLRLTEP</sequence>
<proteinExistence type="predicted"/>
<evidence type="ECO:0000313" key="3">
    <source>
        <dbReference type="Proteomes" id="UP000617340"/>
    </source>
</evidence>
<protein>
    <submittedName>
        <fullName evidence="2">Uncharacterized protein</fullName>
    </submittedName>
</protein>
<dbReference type="Proteomes" id="UP000617340">
    <property type="component" value="Unassembled WGS sequence"/>
</dbReference>
<evidence type="ECO:0000313" key="2">
    <source>
        <dbReference type="EMBL" id="KAF7403470.1"/>
    </source>
</evidence>
<feature type="compositionally biased region" description="Polar residues" evidence="1">
    <location>
        <begin position="101"/>
        <end position="114"/>
    </location>
</feature>
<organism evidence="2 3">
    <name type="scientific">Vespula germanica</name>
    <name type="common">German yellow jacket</name>
    <name type="synonym">Paravespula germanica</name>
    <dbReference type="NCBI Taxonomy" id="30212"/>
    <lineage>
        <taxon>Eukaryota</taxon>
        <taxon>Metazoa</taxon>
        <taxon>Ecdysozoa</taxon>
        <taxon>Arthropoda</taxon>
        <taxon>Hexapoda</taxon>
        <taxon>Insecta</taxon>
        <taxon>Pterygota</taxon>
        <taxon>Neoptera</taxon>
        <taxon>Endopterygota</taxon>
        <taxon>Hymenoptera</taxon>
        <taxon>Apocrita</taxon>
        <taxon>Aculeata</taxon>
        <taxon>Vespoidea</taxon>
        <taxon>Vespidae</taxon>
        <taxon>Vespinae</taxon>
        <taxon>Vespula</taxon>
    </lineage>
</organism>
<gene>
    <name evidence="2" type="ORF">HZH68_006264</name>
</gene>
<comment type="caution">
    <text evidence="2">The sequence shown here is derived from an EMBL/GenBank/DDBJ whole genome shotgun (WGS) entry which is preliminary data.</text>
</comment>
<name>A0A834NB43_VESGE</name>